<dbReference type="Pfam" id="PF01381">
    <property type="entry name" value="HTH_3"/>
    <property type="match status" value="1"/>
</dbReference>
<proteinExistence type="inferred from homology"/>
<comment type="caution">
    <text evidence="3">The sequence shown here is derived from an EMBL/GenBank/DDBJ whole genome shotgun (WGS) entry which is preliminary data.</text>
</comment>
<dbReference type="AlphaFoldDB" id="A0A852SP45"/>
<dbReference type="EMBL" id="JACCBM010000001">
    <property type="protein sequence ID" value="NYD70566.1"/>
    <property type="molecule type" value="Genomic_DNA"/>
</dbReference>
<accession>A0A852SP45</accession>
<dbReference type="PROSITE" id="PS50943">
    <property type="entry name" value="HTH_CROC1"/>
    <property type="match status" value="1"/>
</dbReference>
<dbReference type="Proteomes" id="UP000549913">
    <property type="component" value="Unassembled WGS sequence"/>
</dbReference>
<dbReference type="InterPro" id="IPR052345">
    <property type="entry name" value="Rad_response_metalloprotease"/>
</dbReference>
<name>A0A852SP45_9MICO</name>
<dbReference type="SMART" id="SM00530">
    <property type="entry name" value="HTH_XRE"/>
    <property type="match status" value="1"/>
</dbReference>
<dbReference type="GO" id="GO:0003677">
    <property type="term" value="F:DNA binding"/>
    <property type="evidence" value="ECO:0007669"/>
    <property type="project" value="InterPro"/>
</dbReference>
<comment type="similarity">
    <text evidence="1">Belongs to the short-chain fatty acyl-CoA assimilation regulator (ScfR) family.</text>
</comment>
<gene>
    <name evidence="3" type="ORF">BJ984_001724</name>
</gene>
<dbReference type="Gene3D" id="1.10.260.40">
    <property type="entry name" value="lambda repressor-like DNA-binding domains"/>
    <property type="match status" value="1"/>
</dbReference>
<dbReference type="InterPro" id="IPR010982">
    <property type="entry name" value="Lambda_DNA-bd_dom_sf"/>
</dbReference>
<reference evidence="3 4" key="1">
    <citation type="submission" date="2020-07" db="EMBL/GenBank/DDBJ databases">
        <title>Sequencing the genomes of 1000 actinobacteria strains.</title>
        <authorList>
            <person name="Klenk H.-P."/>
        </authorList>
    </citation>
    <scope>NUCLEOTIDE SEQUENCE [LARGE SCALE GENOMIC DNA]</scope>
    <source>
        <strain evidence="3 4">DSM 26474</strain>
    </source>
</reference>
<evidence type="ECO:0000259" key="2">
    <source>
        <dbReference type="PROSITE" id="PS50943"/>
    </source>
</evidence>
<dbReference type="PANTHER" id="PTHR43236">
    <property type="entry name" value="ANTITOXIN HIGA1"/>
    <property type="match status" value="1"/>
</dbReference>
<evidence type="ECO:0000313" key="3">
    <source>
        <dbReference type="EMBL" id="NYD70566.1"/>
    </source>
</evidence>
<protein>
    <submittedName>
        <fullName evidence="3">Zn-dependent peptidase ImmA (M78 family)/transcriptional regulator with XRE-family HTH domain</fullName>
    </submittedName>
</protein>
<feature type="domain" description="HTH cro/C1-type" evidence="2">
    <location>
        <begin position="8"/>
        <end position="62"/>
    </location>
</feature>
<dbReference type="InterPro" id="IPR001387">
    <property type="entry name" value="Cro/C1-type_HTH"/>
</dbReference>
<dbReference type="InterPro" id="IPR010359">
    <property type="entry name" value="IrrE_HExxH"/>
</dbReference>
<evidence type="ECO:0000313" key="4">
    <source>
        <dbReference type="Proteomes" id="UP000549913"/>
    </source>
</evidence>
<keyword evidence="4" id="KW-1185">Reference proteome</keyword>
<evidence type="ECO:0000256" key="1">
    <source>
        <dbReference type="ARBA" id="ARBA00007227"/>
    </source>
</evidence>
<dbReference type="Pfam" id="PF06114">
    <property type="entry name" value="Peptidase_M78"/>
    <property type="match status" value="1"/>
</dbReference>
<organism evidence="3 4">
    <name type="scientific">Herbiconiux flava</name>
    <dbReference type="NCBI Taxonomy" id="881268"/>
    <lineage>
        <taxon>Bacteria</taxon>
        <taxon>Bacillati</taxon>
        <taxon>Actinomycetota</taxon>
        <taxon>Actinomycetes</taxon>
        <taxon>Micrococcales</taxon>
        <taxon>Microbacteriaceae</taxon>
        <taxon>Herbiconiux</taxon>
    </lineage>
</organism>
<dbReference type="RefSeq" id="WP_179547673.1">
    <property type="nucleotide sequence ID" value="NZ_BSEW01000001.1"/>
</dbReference>
<dbReference type="SUPFAM" id="SSF47413">
    <property type="entry name" value="lambda repressor-like DNA-binding domains"/>
    <property type="match status" value="1"/>
</dbReference>
<dbReference type="PANTHER" id="PTHR43236:SF1">
    <property type="entry name" value="BLL7220 PROTEIN"/>
    <property type="match status" value="1"/>
</dbReference>
<dbReference type="Gene3D" id="1.10.10.2910">
    <property type="match status" value="1"/>
</dbReference>
<sequence length="336" mass="36402">MSTEISLLEAARVSRGLTQAELADAAGVAQGVISKLESGRLPLADARVELLARQLRVPLALVDGSTTNAPHTRQFHRKQASLPAKAANQLRADMVLTHVRVNRLLNSLGPADVPRLPLASPLDQPADRARAVRKLWNLPPGPIPNMVALLEQHGVPCISWDVSSSRVDAIASWPHDAPPIILLGSHAPGDRLRFTVAHELGHAVMHDVPCADCEREADEFASEFLMPRADIKEALRGATLPKLAELKSLWGTSIAALARRARDLGVVTDSAYRTLNIEISAGGLRKNEPVNVPRERPTLIQDAIRQRINAGQPLSEVADLALIETDELNNQYLEAA</sequence>
<dbReference type="CDD" id="cd00093">
    <property type="entry name" value="HTH_XRE"/>
    <property type="match status" value="1"/>
</dbReference>